<dbReference type="InterPro" id="IPR053142">
    <property type="entry name" value="PchR_regulatory_protein"/>
</dbReference>
<evidence type="ECO:0000259" key="5">
    <source>
        <dbReference type="PROSITE" id="PS01124"/>
    </source>
</evidence>
<dbReference type="RefSeq" id="WP_183007667.1">
    <property type="nucleotide sequence ID" value="NZ_JABEQP010000001.1"/>
</dbReference>
<evidence type="ECO:0000256" key="1">
    <source>
        <dbReference type="ARBA" id="ARBA00023015"/>
    </source>
</evidence>
<dbReference type="SUPFAM" id="SSF46689">
    <property type="entry name" value="Homeodomain-like"/>
    <property type="match status" value="2"/>
</dbReference>
<protein>
    <submittedName>
        <fullName evidence="6">Helix-turn-helix transcriptional regulator</fullName>
    </submittedName>
</protein>
<dbReference type="PANTHER" id="PTHR47893">
    <property type="entry name" value="REGULATORY PROTEIN PCHR"/>
    <property type="match status" value="1"/>
</dbReference>
<dbReference type="PROSITE" id="PS01124">
    <property type="entry name" value="HTH_ARAC_FAMILY_2"/>
    <property type="match status" value="1"/>
</dbReference>
<sequence>MAELDPKTTPSEAKRPEASPDTISAESVYNRPGAADALPPIVTLNAYTQLIALNTGIRILYWQSTTEKAFRYSVRHDDDLIYFGAYTDGAARLEAHCHDGLASYNTEGGCNDAYVAYRPGCLIDFTKTAGAGSGVTIAISPSVLAELSAEDATVLDRRLRSGHCFSQIRGGRELMGLATGLRAARNRTVPGNQLQMLGGSLSFMGLLVEQVFGQDETPTRLSRAEVRQMQTVRDCLLADLAAPPRLDRLARQAGMSVSRLQRSFRLLYGSSVYALFQKERMDEARRLLLADDDSILSVAAALGYSNPGHFSAAFRRQFGLNPSELRRTARFRR</sequence>
<dbReference type="InterPro" id="IPR018060">
    <property type="entry name" value="HTH_AraC"/>
</dbReference>
<dbReference type="InterPro" id="IPR020449">
    <property type="entry name" value="Tscrpt_reg_AraC-type_HTH"/>
</dbReference>
<proteinExistence type="predicted"/>
<dbReference type="EMBL" id="JABEQP010000001">
    <property type="protein sequence ID" value="MBB2195883.1"/>
    <property type="molecule type" value="Genomic_DNA"/>
</dbReference>
<dbReference type="Gene3D" id="1.10.10.60">
    <property type="entry name" value="Homeodomain-like"/>
    <property type="match status" value="1"/>
</dbReference>
<comment type="caution">
    <text evidence="6">The sequence shown here is derived from an EMBL/GenBank/DDBJ whole genome shotgun (WGS) entry which is preliminary data.</text>
</comment>
<reference evidence="6 7" key="1">
    <citation type="submission" date="2020-04" db="EMBL/GenBank/DDBJ databases">
        <title>Description of novel Gluconacetobacter.</title>
        <authorList>
            <person name="Sombolestani A."/>
        </authorList>
    </citation>
    <scope>NUCLEOTIDE SEQUENCE [LARGE SCALE GENOMIC DNA]</scope>
    <source>
        <strain evidence="6 7">LMG 22058</strain>
    </source>
</reference>
<evidence type="ECO:0000256" key="2">
    <source>
        <dbReference type="ARBA" id="ARBA00023125"/>
    </source>
</evidence>
<dbReference type="Pfam" id="PF12833">
    <property type="entry name" value="HTH_18"/>
    <property type="match status" value="1"/>
</dbReference>
<dbReference type="Proteomes" id="UP000530320">
    <property type="component" value="Unassembled WGS sequence"/>
</dbReference>
<dbReference type="GO" id="GO:0043565">
    <property type="term" value="F:sequence-specific DNA binding"/>
    <property type="evidence" value="ECO:0007669"/>
    <property type="project" value="InterPro"/>
</dbReference>
<keyword evidence="1" id="KW-0805">Transcription regulation</keyword>
<dbReference type="PRINTS" id="PR00032">
    <property type="entry name" value="HTHARAC"/>
</dbReference>
<evidence type="ECO:0000313" key="7">
    <source>
        <dbReference type="Proteomes" id="UP000530320"/>
    </source>
</evidence>
<accession>A0A7W4JW79</accession>
<feature type="compositionally biased region" description="Basic and acidic residues" evidence="4">
    <location>
        <begin position="1"/>
        <end position="18"/>
    </location>
</feature>
<feature type="region of interest" description="Disordered" evidence="4">
    <location>
        <begin position="1"/>
        <end position="26"/>
    </location>
</feature>
<dbReference type="InterPro" id="IPR009057">
    <property type="entry name" value="Homeodomain-like_sf"/>
</dbReference>
<evidence type="ECO:0000256" key="4">
    <source>
        <dbReference type="SAM" id="MobiDB-lite"/>
    </source>
</evidence>
<dbReference type="AlphaFoldDB" id="A0A7W4JW79"/>
<keyword evidence="3" id="KW-0804">Transcription</keyword>
<dbReference type="PROSITE" id="PS00041">
    <property type="entry name" value="HTH_ARAC_FAMILY_1"/>
    <property type="match status" value="1"/>
</dbReference>
<evidence type="ECO:0000313" key="6">
    <source>
        <dbReference type="EMBL" id="MBB2195883.1"/>
    </source>
</evidence>
<name>A0A7W4JW79_9PROT</name>
<organism evidence="6 7">
    <name type="scientific">Gluconacetobacter dulcium</name>
    <dbReference type="NCBI Taxonomy" id="2729096"/>
    <lineage>
        <taxon>Bacteria</taxon>
        <taxon>Pseudomonadati</taxon>
        <taxon>Pseudomonadota</taxon>
        <taxon>Alphaproteobacteria</taxon>
        <taxon>Acetobacterales</taxon>
        <taxon>Acetobacteraceae</taxon>
        <taxon>Gluconacetobacter</taxon>
    </lineage>
</organism>
<dbReference type="SMART" id="SM00342">
    <property type="entry name" value="HTH_ARAC"/>
    <property type="match status" value="1"/>
</dbReference>
<dbReference type="InterPro" id="IPR018062">
    <property type="entry name" value="HTH_AraC-typ_CS"/>
</dbReference>
<dbReference type="PANTHER" id="PTHR47893:SF1">
    <property type="entry name" value="REGULATORY PROTEIN PCHR"/>
    <property type="match status" value="1"/>
</dbReference>
<gene>
    <name evidence="6" type="ORF">HLH44_00115</name>
</gene>
<dbReference type="GO" id="GO:0003700">
    <property type="term" value="F:DNA-binding transcription factor activity"/>
    <property type="evidence" value="ECO:0007669"/>
    <property type="project" value="InterPro"/>
</dbReference>
<evidence type="ECO:0000256" key="3">
    <source>
        <dbReference type="ARBA" id="ARBA00023163"/>
    </source>
</evidence>
<feature type="domain" description="HTH araC/xylS-type" evidence="5">
    <location>
        <begin position="230"/>
        <end position="328"/>
    </location>
</feature>
<keyword evidence="2" id="KW-0238">DNA-binding</keyword>